<dbReference type="InterPro" id="IPR008995">
    <property type="entry name" value="Mo/tungstate-bd_C_term_dom"/>
</dbReference>
<evidence type="ECO:0000313" key="3">
    <source>
        <dbReference type="Proteomes" id="UP001500795"/>
    </source>
</evidence>
<dbReference type="Proteomes" id="UP001500795">
    <property type="component" value="Unassembled WGS sequence"/>
</dbReference>
<dbReference type="EMBL" id="BAABCX010000001">
    <property type="protein sequence ID" value="GAA3533316.1"/>
    <property type="molecule type" value="Genomic_DNA"/>
</dbReference>
<sequence length="133" mass="14314">MMNQGKIIQADTAKAVYTRPASGFVASFMGNYNLLTAEQARQLLGLKICGKLAIRPESIYIREPGRDYGPAMTPAVPARIAGHQLLGNVIRYHVQAAGCLLTVDRLNRGADALLAIGSSLELVFNSTELKEVA</sequence>
<dbReference type="InterPro" id="IPR013611">
    <property type="entry name" value="Transp-assoc_OB_typ2"/>
</dbReference>
<dbReference type="SUPFAM" id="SSF50331">
    <property type="entry name" value="MOP-like"/>
    <property type="match status" value="1"/>
</dbReference>
<reference evidence="3" key="1">
    <citation type="journal article" date="2019" name="Int. J. Syst. Evol. Microbiol.">
        <title>The Global Catalogue of Microorganisms (GCM) 10K type strain sequencing project: providing services to taxonomists for standard genome sequencing and annotation.</title>
        <authorList>
            <consortium name="The Broad Institute Genomics Platform"/>
            <consortium name="The Broad Institute Genome Sequencing Center for Infectious Disease"/>
            <person name="Wu L."/>
            <person name="Ma J."/>
        </authorList>
    </citation>
    <scope>NUCLEOTIDE SEQUENCE [LARGE SCALE GENOMIC DNA]</scope>
    <source>
        <strain evidence="3">JCM 17110</strain>
    </source>
</reference>
<dbReference type="Pfam" id="PF08402">
    <property type="entry name" value="TOBE_2"/>
    <property type="match status" value="1"/>
</dbReference>
<keyword evidence="3" id="KW-1185">Reference proteome</keyword>
<evidence type="ECO:0000313" key="2">
    <source>
        <dbReference type="EMBL" id="GAA3533316.1"/>
    </source>
</evidence>
<name>A0ABP6VEG0_9GAMM</name>
<gene>
    <name evidence="2" type="ORF">GCM10022394_10920</name>
</gene>
<protein>
    <recommendedName>
        <fullName evidence="1">Transport-associated OB type 2 domain-containing protein</fullName>
    </recommendedName>
</protein>
<organism evidence="2 3">
    <name type="scientific">Zobellella aerophila</name>
    <dbReference type="NCBI Taxonomy" id="870480"/>
    <lineage>
        <taxon>Bacteria</taxon>
        <taxon>Pseudomonadati</taxon>
        <taxon>Pseudomonadota</taxon>
        <taxon>Gammaproteobacteria</taxon>
        <taxon>Aeromonadales</taxon>
        <taxon>Aeromonadaceae</taxon>
        <taxon>Zobellella</taxon>
    </lineage>
</organism>
<comment type="caution">
    <text evidence="2">The sequence shown here is derived from an EMBL/GenBank/DDBJ whole genome shotgun (WGS) entry which is preliminary data.</text>
</comment>
<evidence type="ECO:0000259" key="1">
    <source>
        <dbReference type="Pfam" id="PF08402"/>
    </source>
</evidence>
<accession>A0ABP6VEG0</accession>
<proteinExistence type="predicted"/>
<feature type="domain" description="Transport-associated OB type 2" evidence="1">
    <location>
        <begin position="52"/>
        <end position="126"/>
    </location>
</feature>